<dbReference type="AlphaFoldDB" id="A0A559KCI4"/>
<dbReference type="Pfam" id="PF01503">
    <property type="entry name" value="PRA-PH"/>
    <property type="match status" value="1"/>
</dbReference>
<comment type="caution">
    <text evidence="1">The sequence shown here is derived from an EMBL/GenBank/DDBJ whole genome shotgun (WGS) entry which is preliminary data.</text>
</comment>
<keyword evidence="2" id="KW-1185">Reference proteome</keyword>
<dbReference type="InterPro" id="IPR023292">
    <property type="entry name" value="NTP_PyroPHydrolase-like_dom_sf"/>
</dbReference>
<reference evidence="1 2" key="1">
    <citation type="submission" date="2019-07" db="EMBL/GenBank/DDBJ databases">
        <authorList>
            <person name="Kim J."/>
        </authorList>
    </citation>
    <scope>NUCLEOTIDE SEQUENCE [LARGE SCALE GENOMIC DNA]</scope>
    <source>
        <strain evidence="1 2">JC52</strain>
    </source>
</reference>
<dbReference type="InterPro" id="IPR021130">
    <property type="entry name" value="PRib-ATP_PPHydrolase-like"/>
</dbReference>
<evidence type="ECO:0000313" key="2">
    <source>
        <dbReference type="Proteomes" id="UP000317036"/>
    </source>
</evidence>
<evidence type="ECO:0000313" key="1">
    <source>
        <dbReference type="EMBL" id="TVY09838.1"/>
    </source>
</evidence>
<protein>
    <submittedName>
        <fullName evidence="1">HAD family hydrolase</fullName>
    </submittedName>
</protein>
<dbReference type="EMBL" id="VNJI01000011">
    <property type="protein sequence ID" value="TVY09838.1"/>
    <property type="molecule type" value="Genomic_DNA"/>
</dbReference>
<dbReference type="RefSeq" id="WP_144846341.1">
    <property type="nucleotide sequence ID" value="NZ_VNJI01000011.1"/>
</dbReference>
<proteinExistence type="predicted"/>
<organism evidence="1 2">
    <name type="scientific">Paenibacillus cremeus</name>
    <dbReference type="NCBI Taxonomy" id="2163881"/>
    <lineage>
        <taxon>Bacteria</taxon>
        <taxon>Bacillati</taxon>
        <taxon>Bacillota</taxon>
        <taxon>Bacilli</taxon>
        <taxon>Bacillales</taxon>
        <taxon>Paenibacillaceae</taxon>
        <taxon>Paenibacillus</taxon>
    </lineage>
</organism>
<dbReference type="OrthoDB" id="9810101at2"/>
<name>A0A559KCI4_9BACL</name>
<accession>A0A559KCI4</accession>
<gene>
    <name evidence="1" type="ORF">FPZ49_10710</name>
</gene>
<dbReference type="GO" id="GO:0016787">
    <property type="term" value="F:hydrolase activity"/>
    <property type="evidence" value="ECO:0007669"/>
    <property type="project" value="UniProtKB-KW"/>
</dbReference>
<dbReference type="Gene3D" id="1.10.3420.10">
    <property type="entry name" value="putative ntp pyrophosphohydrolase like domain"/>
    <property type="match status" value="1"/>
</dbReference>
<sequence>MSKSKYQKVKEFHKAFNYPMADKPTPMSMEMVLNRLGFIAEEMIEVLHVTSKDDTEFSQMYDQLIGRMLLSYAKQAKKERVADVLTGQFDGFLDIEYFNNGNYTILGLDPDAPFDLVHDANMNKLWEDGKPRYDEHGKIIKPPHFVPPDEAIKEEIKRQIENAGK</sequence>
<keyword evidence="1" id="KW-0378">Hydrolase</keyword>
<dbReference type="Proteomes" id="UP000317036">
    <property type="component" value="Unassembled WGS sequence"/>
</dbReference>